<dbReference type="EMBL" id="JBDIZK010000015">
    <property type="protein sequence ID" value="MEN3749580.1"/>
    <property type="molecule type" value="Genomic_DNA"/>
</dbReference>
<proteinExistence type="predicted"/>
<evidence type="ECO:0000256" key="1">
    <source>
        <dbReference type="SAM" id="Phobius"/>
    </source>
</evidence>
<keyword evidence="1" id="KW-0472">Membrane</keyword>
<dbReference type="RefSeq" id="WP_346248626.1">
    <property type="nucleotide sequence ID" value="NZ_JBDIZK010000015.1"/>
</dbReference>
<name>A0ABV0BEC0_9SPHN</name>
<gene>
    <name evidence="2" type="ORF">TPR58_20575</name>
</gene>
<sequence>MSALQNPVKSVVSYGFLTLSTLFLLWVASEIHDVHRWYAAQGHDGDHYPYVPLFVAMAALATGFLVVRTRVWPAAIPTTVLVMLLSYGYWLGTVA</sequence>
<feature type="transmembrane region" description="Helical" evidence="1">
    <location>
        <begin position="49"/>
        <end position="67"/>
    </location>
</feature>
<keyword evidence="3" id="KW-1185">Reference proteome</keyword>
<evidence type="ECO:0000313" key="2">
    <source>
        <dbReference type="EMBL" id="MEN3749580.1"/>
    </source>
</evidence>
<keyword evidence="1" id="KW-1133">Transmembrane helix</keyword>
<dbReference type="Proteomes" id="UP001427805">
    <property type="component" value="Unassembled WGS sequence"/>
</dbReference>
<evidence type="ECO:0000313" key="3">
    <source>
        <dbReference type="Proteomes" id="UP001427805"/>
    </source>
</evidence>
<keyword evidence="1" id="KW-0812">Transmembrane</keyword>
<reference evidence="2 3" key="1">
    <citation type="submission" date="2024-05" db="EMBL/GenBank/DDBJ databases">
        <title>Sphingomonas sp. HF-S3 16S ribosomal RNA gene Genome sequencing and assembly.</title>
        <authorList>
            <person name="Lee H."/>
        </authorList>
    </citation>
    <scope>NUCLEOTIDE SEQUENCE [LARGE SCALE GENOMIC DNA]</scope>
    <source>
        <strain evidence="2 3">HF-S3</strain>
    </source>
</reference>
<accession>A0ABV0BEC0</accession>
<feature type="transmembrane region" description="Helical" evidence="1">
    <location>
        <begin position="74"/>
        <end position="92"/>
    </location>
</feature>
<organism evidence="2 3">
    <name type="scientific">Sphingomonas rustica</name>
    <dbReference type="NCBI Taxonomy" id="3103142"/>
    <lineage>
        <taxon>Bacteria</taxon>
        <taxon>Pseudomonadati</taxon>
        <taxon>Pseudomonadota</taxon>
        <taxon>Alphaproteobacteria</taxon>
        <taxon>Sphingomonadales</taxon>
        <taxon>Sphingomonadaceae</taxon>
        <taxon>Sphingomonas</taxon>
    </lineage>
</organism>
<feature type="transmembrane region" description="Helical" evidence="1">
    <location>
        <begin position="12"/>
        <end position="29"/>
    </location>
</feature>
<protein>
    <submittedName>
        <fullName evidence="2">Uncharacterized protein</fullName>
    </submittedName>
</protein>
<comment type="caution">
    <text evidence="2">The sequence shown here is derived from an EMBL/GenBank/DDBJ whole genome shotgun (WGS) entry which is preliminary data.</text>
</comment>